<comment type="caution">
    <text evidence="6">The sequence shown here is derived from an EMBL/GenBank/DDBJ whole genome shotgun (WGS) entry which is preliminary data.</text>
</comment>
<protein>
    <recommendedName>
        <fullName evidence="8">Major facilitator superfamily (MFS) profile domain-containing protein</fullName>
    </recommendedName>
</protein>
<proteinExistence type="predicted"/>
<dbReference type="PANTHER" id="PTHR23514">
    <property type="entry name" value="BYPASS OF STOP CODON PROTEIN 6"/>
    <property type="match status" value="1"/>
</dbReference>
<keyword evidence="2 5" id="KW-0812">Transmembrane</keyword>
<feature type="transmembrane region" description="Helical" evidence="5">
    <location>
        <begin position="75"/>
        <end position="93"/>
    </location>
</feature>
<gene>
    <name evidence="6" type="ORF">CQ13_34190</name>
</gene>
<dbReference type="Proteomes" id="UP000052023">
    <property type="component" value="Unassembled WGS sequence"/>
</dbReference>
<reference evidence="6 7" key="1">
    <citation type="submission" date="2014-03" db="EMBL/GenBank/DDBJ databases">
        <title>Bradyrhizobium valentinum sp. nov., isolated from effective nodules of Lupinus mariae-josephae, a lupine endemic of basic-lime soils in Eastern Spain.</title>
        <authorList>
            <person name="Duran D."/>
            <person name="Rey L."/>
            <person name="Navarro A."/>
            <person name="Busquets A."/>
            <person name="Imperial J."/>
            <person name="Ruiz-Argueso T."/>
        </authorList>
    </citation>
    <scope>NUCLEOTIDE SEQUENCE [LARGE SCALE GENOMIC DNA]</scope>
    <source>
        <strain evidence="6 7">Ro19</strain>
    </source>
</reference>
<feature type="transmembrane region" description="Helical" evidence="5">
    <location>
        <begin position="43"/>
        <end position="63"/>
    </location>
</feature>
<evidence type="ECO:0000313" key="6">
    <source>
        <dbReference type="EMBL" id="KRR19214.1"/>
    </source>
</evidence>
<dbReference type="SUPFAM" id="SSF103473">
    <property type="entry name" value="MFS general substrate transporter"/>
    <property type="match status" value="1"/>
</dbReference>
<comment type="subcellular location">
    <subcellularLocation>
        <location evidence="1">Membrane</location>
        <topology evidence="1">Multi-pass membrane protein</topology>
    </subcellularLocation>
</comment>
<dbReference type="AlphaFoldDB" id="A0A0R3MI03"/>
<keyword evidence="4 5" id="KW-0472">Membrane</keyword>
<dbReference type="GO" id="GO:0016020">
    <property type="term" value="C:membrane"/>
    <property type="evidence" value="ECO:0007669"/>
    <property type="project" value="UniProtKB-SubCell"/>
</dbReference>
<evidence type="ECO:0000256" key="5">
    <source>
        <dbReference type="SAM" id="Phobius"/>
    </source>
</evidence>
<sequence length="165" mass="17240">MMSVDRLATRLATRLAFFVAGFGIAAWVPLVPFAKERLAVDDGVLGFLLLCLGVGLVVSMMLSDLLCARYGSKPIILIGGFGIALILPWLAVASTPLELGAALVAFGASLGSLDVAANVNAVELERAAKRPLMSGFHAQFSIGDFAGFDAMTALAGCTLELFHQP</sequence>
<evidence type="ECO:0008006" key="8">
    <source>
        <dbReference type="Google" id="ProtNLM"/>
    </source>
</evidence>
<accession>A0A0R3MI03</accession>
<dbReference type="PANTHER" id="PTHR23514:SF13">
    <property type="entry name" value="INNER MEMBRANE PROTEIN YBJJ"/>
    <property type="match status" value="1"/>
</dbReference>
<organism evidence="6 7">
    <name type="scientific">Bradyrhizobium retamae</name>
    <dbReference type="NCBI Taxonomy" id="1300035"/>
    <lineage>
        <taxon>Bacteria</taxon>
        <taxon>Pseudomonadati</taxon>
        <taxon>Pseudomonadota</taxon>
        <taxon>Alphaproteobacteria</taxon>
        <taxon>Hyphomicrobiales</taxon>
        <taxon>Nitrobacteraceae</taxon>
        <taxon>Bradyrhizobium</taxon>
    </lineage>
</organism>
<keyword evidence="3 5" id="KW-1133">Transmembrane helix</keyword>
<dbReference type="Gene3D" id="1.20.1250.20">
    <property type="entry name" value="MFS general substrate transporter like domains"/>
    <property type="match status" value="1"/>
</dbReference>
<name>A0A0R3MI03_9BRAD</name>
<evidence type="ECO:0000256" key="1">
    <source>
        <dbReference type="ARBA" id="ARBA00004141"/>
    </source>
</evidence>
<evidence type="ECO:0000256" key="4">
    <source>
        <dbReference type="ARBA" id="ARBA00023136"/>
    </source>
</evidence>
<dbReference type="InterPro" id="IPR036259">
    <property type="entry name" value="MFS_trans_sf"/>
</dbReference>
<evidence type="ECO:0000313" key="7">
    <source>
        <dbReference type="Proteomes" id="UP000052023"/>
    </source>
</evidence>
<dbReference type="InterPro" id="IPR051788">
    <property type="entry name" value="MFS_Transporter"/>
</dbReference>
<keyword evidence="7" id="KW-1185">Reference proteome</keyword>
<dbReference type="EMBL" id="LLYA01000189">
    <property type="protein sequence ID" value="KRR19214.1"/>
    <property type="molecule type" value="Genomic_DNA"/>
</dbReference>
<evidence type="ECO:0000256" key="2">
    <source>
        <dbReference type="ARBA" id="ARBA00022692"/>
    </source>
</evidence>
<feature type="transmembrane region" description="Helical" evidence="5">
    <location>
        <begin position="12"/>
        <end position="31"/>
    </location>
</feature>
<evidence type="ECO:0000256" key="3">
    <source>
        <dbReference type="ARBA" id="ARBA00022989"/>
    </source>
</evidence>